<accession>A0A085MUL2</accession>
<dbReference type="EMBL" id="KL367643">
    <property type="protein sequence ID" value="KFD60908.1"/>
    <property type="molecule type" value="Genomic_DNA"/>
</dbReference>
<sequence>MASIIGVQPSSIFHDGPTNLDRYSNSDSAGVHPNSALFTGSVSTPANGIMSPDPSINLAQHPQELTTADQVVPAGRILVGLSFGQSSCHPQTG</sequence>
<reference evidence="2" key="1">
    <citation type="journal article" date="2014" name="Nat. Genet.">
        <title>Genome and transcriptome of the porcine whipworm Trichuris suis.</title>
        <authorList>
            <person name="Jex A.R."/>
            <person name="Nejsum P."/>
            <person name="Schwarz E.M."/>
            <person name="Hu L."/>
            <person name="Young N.D."/>
            <person name="Hall R.S."/>
            <person name="Korhonen P.K."/>
            <person name="Liao S."/>
            <person name="Thamsborg S."/>
            <person name="Xia J."/>
            <person name="Xu P."/>
            <person name="Wang S."/>
            <person name="Scheerlinck J.P."/>
            <person name="Hofmann A."/>
            <person name="Sternberg P.W."/>
            <person name="Wang J."/>
            <person name="Gasser R.B."/>
        </authorList>
    </citation>
    <scope>NUCLEOTIDE SEQUENCE [LARGE SCALE GENOMIC DNA]</scope>
    <source>
        <strain evidence="2">DCEP-RM93F</strain>
    </source>
</reference>
<proteinExistence type="predicted"/>
<dbReference type="AlphaFoldDB" id="A0A085MUL2"/>
<feature type="region of interest" description="Disordered" evidence="1">
    <location>
        <begin position="1"/>
        <end position="31"/>
    </location>
</feature>
<gene>
    <name evidence="2" type="ORF">M514_13167</name>
</gene>
<dbReference type="Proteomes" id="UP000030758">
    <property type="component" value="Unassembled WGS sequence"/>
</dbReference>
<organism evidence="2">
    <name type="scientific">Trichuris suis</name>
    <name type="common">pig whipworm</name>
    <dbReference type="NCBI Taxonomy" id="68888"/>
    <lineage>
        <taxon>Eukaryota</taxon>
        <taxon>Metazoa</taxon>
        <taxon>Ecdysozoa</taxon>
        <taxon>Nematoda</taxon>
        <taxon>Enoplea</taxon>
        <taxon>Dorylaimia</taxon>
        <taxon>Trichinellida</taxon>
        <taxon>Trichuridae</taxon>
        <taxon>Trichuris</taxon>
    </lineage>
</organism>
<evidence type="ECO:0000256" key="1">
    <source>
        <dbReference type="SAM" id="MobiDB-lite"/>
    </source>
</evidence>
<evidence type="ECO:0000313" key="2">
    <source>
        <dbReference type="EMBL" id="KFD60908.1"/>
    </source>
</evidence>
<protein>
    <submittedName>
        <fullName evidence="2">Uncharacterized protein</fullName>
    </submittedName>
</protein>
<name>A0A085MUL2_9BILA</name>